<protein>
    <recommendedName>
        <fullName evidence="7">Transcription initiation factor TFIID component TAF4 C-terminal domain-containing protein</fullName>
    </recommendedName>
</protein>
<evidence type="ECO:0000313" key="9">
    <source>
        <dbReference type="Proteomes" id="UP000092124"/>
    </source>
</evidence>
<dbReference type="InterPro" id="IPR009072">
    <property type="entry name" value="Histone-fold"/>
</dbReference>
<evidence type="ECO:0000256" key="1">
    <source>
        <dbReference type="ARBA" id="ARBA00004123"/>
    </source>
</evidence>
<comment type="similarity">
    <text evidence="2">Belongs to the TAF4 family.</text>
</comment>
<keyword evidence="4" id="KW-0804">Transcription</keyword>
<dbReference type="FunFam" id="1.10.20.10:FF:000015">
    <property type="entry name" value="Transcription initiation factor TFIID subunit 4B"/>
    <property type="match status" value="1"/>
</dbReference>
<name>A0A1A6HU76_NEOLE</name>
<feature type="region of interest" description="Disordered" evidence="6">
    <location>
        <begin position="42"/>
        <end position="61"/>
    </location>
</feature>
<gene>
    <name evidence="8" type="ORF">A6R68_24226</name>
</gene>
<evidence type="ECO:0000256" key="2">
    <source>
        <dbReference type="ARBA" id="ARBA00006178"/>
    </source>
</evidence>
<dbReference type="InterPro" id="IPR007900">
    <property type="entry name" value="TAF4_C"/>
</dbReference>
<feature type="non-terminal residue" evidence="8">
    <location>
        <position position="1"/>
    </location>
</feature>
<dbReference type="InterPro" id="IPR045144">
    <property type="entry name" value="TAF4"/>
</dbReference>
<keyword evidence="9" id="KW-1185">Reference proteome</keyword>
<comment type="subcellular location">
    <subcellularLocation>
        <location evidence="1">Nucleus</location>
    </subcellularLocation>
</comment>
<proteinExistence type="inferred from homology"/>
<dbReference type="GO" id="GO:0006367">
    <property type="term" value="P:transcription initiation at RNA polymerase II promoter"/>
    <property type="evidence" value="ECO:0007669"/>
    <property type="project" value="TreeGrafter"/>
</dbReference>
<dbReference type="PANTHER" id="PTHR15138:SF17">
    <property type="entry name" value="TRANSCRIPTION INITIATION FACTOR TFIID SUBUNIT 4B"/>
    <property type="match status" value="1"/>
</dbReference>
<feature type="domain" description="Transcription initiation factor TFIID component TAF4 C-terminal" evidence="7">
    <location>
        <begin position="1"/>
        <end position="46"/>
    </location>
</feature>
<dbReference type="AlphaFoldDB" id="A0A1A6HU76"/>
<evidence type="ECO:0000313" key="8">
    <source>
        <dbReference type="EMBL" id="OBS81784.1"/>
    </source>
</evidence>
<evidence type="ECO:0000259" key="7">
    <source>
        <dbReference type="Pfam" id="PF05236"/>
    </source>
</evidence>
<dbReference type="EMBL" id="LZPO01009384">
    <property type="protein sequence ID" value="OBS81784.1"/>
    <property type="molecule type" value="Genomic_DNA"/>
</dbReference>
<dbReference type="SUPFAM" id="SSF47113">
    <property type="entry name" value="Histone-fold"/>
    <property type="match status" value="1"/>
</dbReference>
<dbReference type="OrthoDB" id="21060at2759"/>
<keyword evidence="3" id="KW-0805">Transcription regulation</keyword>
<accession>A0A1A6HU76</accession>
<dbReference type="GO" id="GO:0016251">
    <property type="term" value="F:RNA polymerase II general transcription initiation factor activity"/>
    <property type="evidence" value="ECO:0007669"/>
    <property type="project" value="TreeGrafter"/>
</dbReference>
<evidence type="ECO:0000256" key="4">
    <source>
        <dbReference type="ARBA" id="ARBA00023163"/>
    </source>
</evidence>
<dbReference type="GO" id="GO:0046982">
    <property type="term" value="F:protein heterodimerization activity"/>
    <property type="evidence" value="ECO:0007669"/>
    <property type="project" value="InterPro"/>
</dbReference>
<dbReference type="GO" id="GO:0005669">
    <property type="term" value="C:transcription factor TFIID complex"/>
    <property type="evidence" value="ECO:0007669"/>
    <property type="project" value="InterPro"/>
</dbReference>
<keyword evidence="5" id="KW-0539">Nucleus</keyword>
<evidence type="ECO:0000256" key="5">
    <source>
        <dbReference type="ARBA" id="ARBA00023242"/>
    </source>
</evidence>
<dbReference type="Gene3D" id="1.10.20.10">
    <property type="entry name" value="Histone, subunit A"/>
    <property type="match status" value="1"/>
</dbReference>
<reference evidence="8 9" key="1">
    <citation type="submission" date="2016-06" db="EMBL/GenBank/DDBJ databases">
        <title>The Draft Genome Sequence and Annotation of the Desert Woodrat Neotoma lepida.</title>
        <authorList>
            <person name="Campbell M."/>
            <person name="Oakeson K.F."/>
            <person name="Yandell M."/>
            <person name="Halpert J.R."/>
            <person name="Dearing D."/>
        </authorList>
    </citation>
    <scope>NUCLEOTIDE SEQUENCE [LARGE SCALE GENOMIC DNA]</scope>
    <source>
        <strain evidence="8">417</strain>
        <tissue evidence="8">Liver</tissue>
    </source>
</reference>
<dbReference type="Proteomes" id="UP000092124">
    <property type="component" value="Unassembled WGS sequence"/>
</dbReference>
<dbReference type="Pfam" id="PF05236">
    <property type="entry name" value="TAF4"/>
    <property type="match status" value="1"/>
</dbReference>
<feature type="compositionally biased region" description="Basic and acidic residues" evidence="6">
    <location>
        <begin position="46"/>
        <end position="55"/>
    </location>
</feature>
<comment type="caution">
    <text evidence="8">The sequence shown here is derived from an EMBL/GenBank/DDBJ whole genome shotgun (WGS) entry which is preliminary data.</text>
</comment>
<sequence>KKHDITELNSDAVNLISHATQERLRGLLEKLTTIAQHRMTVYKSRSNKEDPEQLRLKQKAK</sequence>
<organism evidence="8 9">
    <name type="scientific">Neotoma lepida</name>
    <name type="common">Desert woodrat</name>
    <dbReference type="NCBI Taxonomy" id="56216"/>
    <lineage>
        <taxon>Eukaryota</taxon>
        <taxon>Metazoa</taxon>
        <taxon>Chordata</taxon>
        <taxon>Craniata</taxon>
        <taxon>Vertebrata</taxon>
        <taxon>Euteleostomi</taxon>
        <taxon>Mammalia</taxon>
        <taxon>Eutheria</taxon>
        <taxon>Euarchontoglires</taxon>
        <taxon>Glires</taxon>
        <taxon>Rodentia</taxon>
        <taxon>Myomorpha</taxon>
        <taxon>Muroidea</taxon>
        <taxon>Cricetidae</taxon>
        <taxon>Neotominae</taxon>
        <taxon>Neotoma</taxon>
    </lineage>
</organism>
<evidence type="ECO:0000256" key="3">
    <source>
        <dbReference type="ARBA" id="ARBA00023015"/>
    </source>
</evidence>
<dbReference type="STRING" id="56216.A0A1A6HU76"/>
<dbReference type="PANTHER" id="PTHR15138">
    <property type="entry name" value="TRANSCRIPTION INITIATION FACTOR TFIID SUBUNIT 4"/>
    <property type="match status" value="1"/>
</dbReference>
<dbReference type="GO" id="GO:0003677">
    <property type="term" value="F:DNA binding"/>
    <property type="evidence" value="ECO:0007669"/>
    <property type="project" value="TreeGrafter"/>
</dbReference>
<feature type="non-terminal residue" evidence="8">
    <location>
        <position position="61"/>
    </location>
</feature>
<evidence type="ECO:0000256" key="6">
    <source>
        <dbReference type="SAM" id="MobiDB-lite"/>
    </source>
</evidence>